<dbReference type="Proteomes" id="UP001158576">
    <property type="component" value="Chromosome 1"/>
</dbReference>
<dbReference type="Pfam" id="PF00022">
    <property type="entry name" value="Actin"/>
    <property type="match status" value="1"/>
</dbReference>
<organism evidence="2 3">
    <name type="scientific">Oikopleura dioica</name>
    <name type="common">Tunicate</name>
    <dbReference type="NCBI Taxonomy" id="34765"/>
    <lineage>
        <taxon>Eukaryota</taxon>
        <taxon>Metazoa</taxon>
        <taxon>Chordata</taxon>
        <taxon>Tunicata</taxon>
        <taxon>Appendicularia</taxon>
        <taxon>Copelata</taxon>
        <taxon>Oikopleuridae</taxon>
        <taxon>Oikopleura</taxon>
    </lineage>
</organism>
<dbReference type="Gene3D" id="3.30.420.40">
    <property type="match status" value="2"/>
</dbReference>
<evidence type="ECO:0000313" key="3">
    <source>
        <dbReference type="Proteomes" id="UP001158576"/>
    </source>
</evidence>
<keyword evidence="3" id="KW-1185">Reference proteome</keyword>
<dbReference type="PANTHER" id="PTHR11937">
    <property type="entry name" value="ACTIN"/>
    <property type="match status" value="1"/>
</dbReference>
<evidence type="ECO:0000256" key="1">
    <source>
        <dbReference type="RuleBase" id="RU000487"/>
    </source>
</evidence>
<sequence length="375" mass="40987">MFDQLEPFIIDNGSGTIKAGYANSENQSGPPIEFPSIIARPRHKGLGQIGAKQAAIFVGNEADKKRGLCKVSYPIEQGYIKSVDDTYLMWLEALRGVPNGLNQIKDRGLVLTEPPLNSNKNRETMVEVALEKLVAKAVSLQVQGVLSLYSYGQVTGTIVEIGDGVTHTIPIFDGFCMPHAVNRVDNAGRDLTTYLQKLLMEEGVNLSSSAEFQIVRDLKEKYCFVASKAGASESKPQKHVLPDGTTITINEQQTRVPEVLFNPELVGKDQPGVHSMVADTVAKVDVDLRTDLYKNIFLSGGSSMFKGIDKRLQNEVQKIIPSEAKAGVIAKKHRSCAAFIGATMVCSLPSYDHSNYITKQELQEAGPSIIARKCF</sequence>
<proteinExistence type="inferred from homology"/>
<dbReference type="SMART" id="SM00268">
    <property type="entry name" value="ACTIN"/>
    <property type="match status" value="1"/>
</dbReference>
<reference evidence="2 3" key="1">
    <citation type="submission" date="2021-04" db="EMBL/GenBank/DDBJ databases">
        <authorList>
            <person name="Bliznina A."/>
        </authorList>
    </citation>
    <scope>NUCLEOTIDE SEQUENCE [LARGE SCALE GENOMIC DNA]</scope>
</reference>
<dbReference type="Gene3D" id="3.90.640.10">
    <property type="entry name" value="Actin, Chain A, domain 4"/>
    <property type="match status" value="1"/>
</dbReference>
<evidence type="ECO:0000313" key="2">
    <source>
        <dbReference type="EMBL" id="CAG5102447.1"/>
    </source>
</evidence>
<name>A0ABN7SNN6_OIKDI</name>
<gene>
    <name evidence="2" type="ORF">OKIOD_LOCUS9070</name>
</gene>
<dbReference type="EMBL" id="OU015566">
    <property type="protein sequence ID" value="CAG5102447.1"/>
    <property type="molecule type" value="Genomic_DNA"/>
</dbReference>
<comment type="similarity">
    <text evidence="1">Belongs to the actin family.</text>
</comment>
<dbReference type="InterPro" id="IPR043129">
    <property type="entry name" value="ATPase_NBD"/>
</dbReference>
<accession>A0ABN7SNN6</accession>
<dbReference type="InterPro" id="IPR004000">
    <property type="entry name" value="Actin"/>
</dbReference>
<protein>
    <submittedName>
        <fullName evidence="2">Oidioi.mRNA.OKI2018_I69.chr1.g305.t1.cds</fullName>
    </submittedName>
</protein>
<dbReference type="SUPFAM" id="SSF53067">
    <property type="entry name" value="Actin-like ATPase domain"/>
    <property type="match status" value="2"/>
</dbReference>
<dbReference type="PRINTS" id="PR00190">
    <property type="entry name" value="ACTIN"/>
</dbReference>